<organism evidence="2 3">
    <name type="scientific">Paraperlucidibaca baekdonensis</name>
    <dbReference type="NCBI Taxonomy" id="748120"/>
    <lineage>
        <taxon>Bacteria</taxon>
        <taxon>Pseudomonadati</taxon>
        <taxon>Pseudomonadota</taxon>
        <taxon>Gammaproteobacteria</taxon>
        <taxon>Moraxellales</taxon>
        <taxon>Moraxellaceae</taxon>
        <taxon>Paraperlucidibaca</taxon>
    </lineage>
</organism>
<dbReference type="Gene3D" id="3.90.640.20">
    <property type="entry name" value="Heat-shock cognate protein, ATPase"/>
    <property type="match status" value="1"/>
</dbReference>
<evidence type="ECO:0000313" key="3">
    <source>
        <dbReference type="Proteomes" id="UP000256774"/>
    </source>
</evidence>
<dbReference type="Proteomes" id="UP000256774">
    <property type="component" value="Unassembled WGS sequence"/>
</dbReference>
<protein>
    <submittedName>
        <fullName evidence="2">Uncharacterized protein DUF3298</fullName>
    </submittedName>
</protein>
<accession>A0A3E0H426</accession>
<gene>
    <name evidence="2" type="ORF">DFR26_1358</name>
</gene>
<dbReference type="PROSITE" id="PS51257">
    <property type="entry name" value="PROKAR_LIPOPROTEIN"/>
    <property type="match status" value="1"/>
</dbReference>
<dbReference type="InterPro" id="IPR037126">
    <property type="entry name" value="PdaC/RsiV-like_sf"/>
</dbReference>
<comment type="caution">
    <text evidence="2">The sequence shown here is derived from an EMBL/GenBank/DDBJ whole genome shotgun (WGS) entry which is preliminary data.</text>
</comment>
<evidence type="ECO:0000313" key="2">
    <source>
        <dbReference type="EMBL" id="REH37583.1"/>
    </source>
</evidence>
<dbReference type="OrthoDB" id="8610451at2"/>
<evidence type="ECO:0000259" key="1">
    <source>
        <dbReference type="Pfam" id="PF11738"/>
    </source>
</evidence>
<keyword evidence="3" id="KW-1185">Reference proteome</keyword>
<feature type="domain" description="DUF3298" evidence="1">
    <location>
        <begin position="171"/>
        <end position="245"/>
    </location>
</feature>
<proteinExistence type="predicted"/>
<dbReference type="Gene3D" id="3.30.565.40">
    <property type="entry name" value="Fervidobacterium nodosum Rt17-B1 like"/>
    <property type="match status" value="1"/>
</dbReference>
<dbReference type="RefSeq" id="WP_116208207.1">
    <property type="nucleotide sequence ID" value="NZ_QUNR01000003.1"/>
</dbReference>
<dbReference type="EMBL" id="QUNR01000003">
    <property type="protein sequence ID" value="REH37583.1"/>
    <property type="molecule type" value="Genomic_DNA"/>
</dbReference>
<name>A0A3E0H426_9GAMM</name>
<sequence length="259" mass="28856">MTRLLLPIALLLSLVGCERSPEPAAPAIDVVTPPAPPPATTAAPAELQARAIRFTLKDTTGCDDRCARFEADWLEFPQQPALNRLVLDHVSAPEADSTKSALTRQGREFLRDAMEAQEPWEQIFKVNMIPGLGDVSVIEVVAYSYTGGAHGMTTISTLNFDRATNQVLSLSDIIQPERESQFWQIARRAHEQWINAQDDPASFDGWPFVPTSTFLLTPDALQLQYDPYAIGPYSMGSPLISIAYERLQDVLRREYLLER</sequence>
<dbReference type="AlphaFoldDB" id="A0A3E0H426"/>
<dbReference type="InterPro" id="IPR021729">
    <property type="entry name" value="DUF3298"/>
</dbReference>
<dbReference type="Pfam" id="PF11738">
    <property type="entry name" value="DUF3298"/>
    <property type="match status" value="1"/>
</dbReference>
<reference evidence="2 3" key="1">
    <citation type="submission" date="2018-08" db="EMBL/GenBank/DDBJ databases">
        <title>Genomic Encyclopedia of Type Strains, Phase IV (KMG-IV): sequencing the most valuable type-strain genomes for metagenomic binning, comparative biology and taxonomic classification.</title>
        <authorList>
            <person name="Goeker M."/>
        </authorList>
    </citation>
    <scope>NUCLEOTIDE SEQUENCE [LARGE SCALE GENOMIC DNA]</scope>
    <source>
        <strain evidence="2 3">DSM 26022</strain>
    </source>
</reference>